<evidence type="ECO:0000256" key="2">
    <source>
        <dbReference type="SAM" id="Phobius"/>
    </source>
</evidence>
<protein>
    <recommendedName>
        <fullName evidence="3">DUF7507 domain-containing protein</fullName>
    </recommendedName>
</protein>
<gene>
    <name evidence="4" type="ORF">AB6A68_13910</name>
</gene>
<organism evidence="4 5">
    <name type="scientific">Ferrimicrobium acidiphilum</name>
    <dbReference type="NCBI Taxonomy" id="121039"/>
    <lineage>
        <taxon>Bacteria</taxon>
        <taxon>Bacillati</taxon>
        <taxon>Actinomycetota</taxon>
        <taxon>Acidimicrobiia</taxon>
        <taxon>Acidimicrobiales</taxon>
        <taxon>Acidimicrobiaceae</taxon>
        <taxon>Ferrimicrobium</taxon>
    </lineage>
</organism>
<sequence length="607" mass="61117">MGFRHTQRRGAFDRFGILKTPAIAMGLIALIVGSGAMNGLGETQLVSSSKTVFVDQNFNSNSAGTGWTLPNNPAFIGSQNGACLTEGGSPSSASLIPQCPGASNTNDSGSLRLTNNGDFQLGTVFYSSSVPTSEGLVAKFNTYQYNNQGGAGPADGIGFVLAAANPGDPKPPATGGSPGGALGYGTYPAGVIGSGRSVEPGIPNGYLGLGLDVYGNYLNPQYAGSGCTSLSNYGYQTTYPQAITVKGPGNGTNGYCPIKTSGELAGGESLDQPTATARPSAGVPVEIAINPSKNAIQVTGIKGNPHSVSADKYFVEVYPYAQSGNPTATPVLLEGSLPTYTVVGGSGSQSELCLASDTSVCLPTSWVDSATGLPYQLTFGWTASTGQGNEYHEISDVKVNSVTPAPVLGLGISNTATNGDVPTGGNTSFVFSPSVAVTSGAQESYAPTLAATFPVGVTPIYSNISTAAWNCSASHGQDLSCSYTGGVSASHPITSSETLPTITVPVTLSSQVTIGSSLTVHGTLSSQDALPVNASSAVTAVAPTPATTPTAATPATPSLSLTKTDAPGSPNPITRAGQSITYDFGVTNTGNTTLNHLAITDTQSVAG</sequence>
<evidence type="ECO:0000256" key="1">
    <source>
        <dbReference type="SAM" id="MobiDB-lite"/>
    </source>
</evidence>
<comment type="caution">
    <text evidence="4">The sequence shown here is derived from an EMBL/GenBank/DDBJ whole genome shotgun (WGS) entry which is preliminary data.</text>
</comment>
<keyword evidence="2" id="KW-0812">Transmembrane</keyword>
<dbReference type="InterPro" id="IPR013320">
    <property type="entry name" value="ConA-like_dom_sf"/>
</dbReference>
<keyword evidence="2" id="KW-1133">Transmembrane helix</keyword>
<feature type="domain" description="DUF7507" evidence="3">
    <location>
        <begin position="556"/>
        <end position="604"/>
    </location>
</feature>
<accession>A0ABV3Y5R5</accession>
<dbReference type="Pfam" id="PF24346">
    <property type="entry name" value="DUF7507"/>
    <property type="match status" value="1"/>
</dbReference>
<keyword evidence="5" id="KW-1185">Reference proteome</keyword>
<keyword evidence="2" id="KW-0472">Membrane</keyword>
<proteinExistence type="predicted"/>
<dbReference type="SUPFAM" id="SSF49899">
    <property type="entry name" value="Concanavalin A-like lectins/glucanases"/>
    <property type="match status" value="1"/>
</dbReference>
<dbReference type="Proteomes" id="UP001560267">
    <property type="component" value="Unassembled WGS sequence"/>
</dbReference>
<feature type="transmembrane region" description="Helical" evidence="2">
    <location>
        <begin position="21"/>
        <end position="41"/>
    </location>
</feature>
<feature type="region of interest" description="Disordered" evidence="1">
    <location>
        <begin position="544"/>
        <end position="570"/>
    </location>
</feature>
<evidence type="ECO:0000313" key="5">
    <source>
        <dbReference type="Proteomes" id="UP001560267"/>
    </source>
</evidence>
<feature type="compositionally biased region" description="Low complexity" evidence="1">
    <location>
        <begin position="544"/>
        <end position="562"/>
    </location>
</feature>
<feature type="non-terminal residue" evidence="4">
    <location>
        <position position="607"/>
    </location>
</feature>
<dbReference type="InterPro" id="IPR055354">
    <property type="entry name" value="DUF7507"/>
</dbReference>
<evidence type="ECO:0000259" key="3">
    <source>
        <dbReference type="Pfam" id="PF24346"/>
    </source>
</evidence>
<dbReference type="Gene3D" id="2.60.120.200">
    <property type="match status" value="1"/>
</dbReference>
<name>A0ABV3Y5R5_9ACTN</name>
<reference evidence="4 5" key="1">
    <citation type="submission" date="2024-07" db="EMBL/GenBank/DDBJ databases">
        <title>Draft Genome Sequence of Ferrimicrobium acidiphilum Strain YE2023, Isolated from a Pulp of Bioleach Reactor.</title>
        <authorList>
            <person name="Elkina Y.A."/>
            <person name="Bulaeva A.G."/>
            <person name="Beletsky A.V."/>
            <person name="Mardanov A.V."/>
        </authorList>
    </citation>
    <scope>NUCLEOTIDE SEQUENCE [LARGE SCALE GENOMIC DNA]</scope>
    <source>
        <strain evidence="4 5">YE2023</strain>
    </source>
</reference>
<dbReference type="EMBL" id="JBFSHR010000116">
    <property type="protein sequence ID" value="MEX6430913.1"/>
    <property type="molecule type" value="Genomic_DNA"/>
</dbReference>
<evidence type="ECO:0000313" key="4">
    <source>
        <dbReference type="EMBL" id="MEX6430913.1"/>
    </source>
</evidence>